<dbReference type="Gene3D" id="3.30.160.60">
    <property type="entry name" value="Classic Zinc Finger"/>
    <property type="match status" value="1"/>
</dbReference>
<proteinExistence type="predicted"/>
<name>A0AAD4QS52_9BILA</name>
<evidence type="ECO:0008006" key="3">
    <source>
        <dbReference type="Google" id="ProtNLM"/>
    </source>
</evidence>
<dbReference type="Proteomes" id="UP001201812">
    <property type="component" value="Unassembled WGS sequence"/>
</dbReference>
<keyword evidence="2" id="KW-1185">Reference proteome</keyword>
<gene>
    <name evidence="1" type="ORF">DdX_19815</name>
</gene>
<accession>A0AAD4QS52</accession>
<dbReference type="EMBL" id="JAKKPZ010000450">
    <property type="protein sequence ID" value="KAI1695008.1"/>
    <property type="molecule type" value="Genomic_DNA"/>
</dbReference>
<reference evidence="1" key="1">
    <citation type="submission" date="2022-01" db="EMBL/GenBank/DDBJ databases">
        <title>Genome Sequence Resource for Two Populations of Ditylenchus destructor, the Migratory Endoparasitic Phytonematode.</title>
        <authorList>
            <person name="Zhang H."/>
            <person name="Lin R."/>
            <person name="Xie B."/>
        </authorList>
    </citation>
    <scope>NUCLEOTIDE SEQUENCE</scope>
    <source>
        <strain evidence="1">BazhouSP</strain>
    </source>
</reference>
<comment type="caution">
    <text evidence="1">The sequence shown here is derived from an EMBL/GenBank/DDBJ whole genome shotgun (WGS) entry which is preliminary data.</text>
</comment>
<sequence length="95" mass="11574">MILECHVCTGNKIETSFNSLDDLQAHLFRYHHDGHLDVFLFVCHRCDYKFGTEYRLLRHEEKCGRVSRSEEDMEKIRYKLQMYEMLEESIKRRKS</sequence>
<evidence type="ECO:0000313" key="2">
    <source>
        <dbReference type="Proteomes" id="UP001201812"/>
    </source>
</evidence>
<protein>
    <recommendedName>
        <fullName evidence="3">C2H2-type domain-containing protein</fullName>
    </recommendedName>
</protein>
<evidence type="ECO:0000313" key="1">
    <source>
        <dbReference type="EMBL" id="KAI1695008.1"/>
    </source>
</evidence>
<dbReference type="AlphaFoldDB" id="A0AAD4QS52"/>
<organism evidence="1 2">
    <name type="scientific">Ditylenchus destructor</name>
    <dbReference type="NCBI Taxonomy" id="166010"/>
    <lineage>
        <taxon>Eukaryota</taxon>
        <taxon>Metazoa</taxon>
        <taxon>Ecdysozoa</taxon>
        <taxon>Nematoda</taxon>
        <taxon>Chromadorea</taxon>
        <taxon>Rhabditida</taxon>
        <taxon>Tylenchina</taxon>
        <taxon>Tylenchomorpha</taxon>
        <taxon>Sphaerularioidea</taxon>
        <taxon>Anguinidae</taxon>
        <taxon>Anguininae</taxon>
        <taxon>Ditylenchus</taxon>
    </lineage>
</organism>